<comment type="caution">
    <text evidence="8">The sequence shown here is derived from an EMBL/GenBank/DDBJ whole genome shotgun (WGS) entry which is preliminary data.</text>
</comment>
<dbReference type="Proteomes" id="UP000562982">
    <property type="component" value="Unassembled WGS sequence"/>
</dbReference>
<protein>
    <submittedName>
        <fullName evidence="7">ATP-binding cassette domain-containing protein</fullName>
    </submittedName>
    <submittedName>
        <fullName evidence="8">Putative ABC transport system ATP-binding protein</fullName>
    </submittedName>
</protein>
<feature type="domain" description="ABC transporter" evidence="6">
    <location>
        <begin position="14"/>
        <end position="252"/>
    </location>
</feature>
<name>A0A370GAW7_GLULI</name>
<evidence type="ECO:0000256" key="1">
    <source>
        <dbReference type="ARBA" id="ARBA00022448"/>
    </source>
</evidence>
<dbReference type="RefSeq" id="WP_114725092.1">
    <property type="nucleotide sequence ID" value="NZ_BJMI01000015.1"/>
</dbReference>
<organism evidence="8 9">
    <name type="scientific">Gluconacetobacter liquefaciens</name>
    <name type="common">Acetobacter liquefaciens</name>
    <dbReference type="NCBI Taxonomy" id="89584"/>
    <lineage>
        <taxon>Bacteria</taxon>
        <taxon>Pseudomonadati</taxon>
        <taxon>Pseudomonadota</taxon>
        <taxon>Alphaproteobacteria</taxon>
        <taxon>Acetobacterales</taxon>
        <taxon>Acetobacteraceae</taxon>
        <taxon>Gluconacetobacter</taxon>
    </lineage>
</organism>
<dbReference type="GO" id="GO:0098796">
    <property type="term" value="C:membrane protein complex"/>
    <property type="evidence" value="ECO:0007669"/>
    <property type="project" value="UniProtKB-ARBA"/>
</dbReference>
<dbReference type="InterPro" id="IPR003593">
    <property type="entry name" value="AAA+_ATPase"/>
</dbReference>
<evidence type="ECO:0000256" key="3">
    <source>
        <dbReference type="ARBA" id="ARBA00022741"/>
    </source>
</evidence>
<dbReference type="SMART" id="SM00382">
    <property type="entry name" value="AAA"/>
    <property type="match status" value="1"/>
</dbReference>
<dbReference type="PANTHER" id="PTHR24220:SF659">
    <property type="entry name" value="TRANSPORTER, PUTATIVE-RELATED"/>
    <property type="match status" value="1"/>
</dbReference>
<evidence type="ECO:0000313" key="9">
    <source>
        <dbReference type="Proteomes" id="UP000254958"/>
    </source>
</evidence>
<dbReference type="InterPro" id="IPR027417">
    <property type="entry name" value="P-loop_NTPase"/>
</dbReference>
<keyword evidence="2" id="KW-0472">Membrane</keyword>
<dbReference type="AlphaFoldDB" id="A0A370GAW7"/>
<dbReference type="InterPro" id="IPR003439">
    <property type="entry name" value="ABC_transporter-like_ATP-bd"/>
</dbReference>
<accession>A0A370GAW7</accession>
<dbReference type="Gene3D" id="3.40.50.300">
    <property type="entry name" value="P-loop containing nucleotide triphosphate hydrolases"/>
    <property type="match status" value="1"/>
</dbReference>
<dbReference type="CDD" id="cd03255">
    <property type="entry name" value="ABC_MJ0796_LolCDE_FtsE"/>
    <property type="match status" value="1"/>
</dbReference>
<keyword evidence="2" id="KW-0997">Cell inner membrane</keyword>
<evidence type="ECO:0000313" key="7">
    <source>
        <dbReference type="EMBL" id="MBB2184902.1"/>
    </source>
</evidence>
<comment type="similarity">
    <text evidence="5">Belongs to the ABC transporter superfamily. Macrolide exporter (TC 3.A.1.122) family.</text>
</comment>
<keyword evidence="1" id="KW-0813">Transport</keyword>
<evidence type="ECO:0000259" key="6">
    <source>
        <dbReference type="PROSITE" id="PS50893"/>
    </source>
</evidence>
<dbReference type="FunFam" id="3.40.50.300:FF:000032">
    <property type="entry name" value="Export ABC transporter ATP-binding protein"/>
    <property type="match status" value="1"/>
</dbReference>
<dbReference type="SUPFAM" id="SSF52540">
    <property type="entry name" value="P-loop containing nucleoside triphosphate hydrolases"/>
    <property type="match status" value="1"/>
</dbReference>
<reference evidence="8 9" key="1">
    <citation type="submission" date="2018-07" db="EMBL/GenBank/DDBJ databases">
        <title>Genomic Encyclopedia of Type Strains, Phase IV (KMG-IV): sequencing the most valuable type-strain genomes for metagenomic binning, comparative biology and taxonomic classification.</title>
        <authorList>
            <person name="Goeker M."/>
        </authorList>
    </citation>
    <scope>NUCLEOTIDE SEQUENCE [LARGE SCALE GENOMIC DNA]</scope>
    <source>
        <strain evidence="8 9">DSM 5603</strain>
    </source>
</reference>
<dbReference type="OrthoDB" id="9786950at2"/>
<evidence type="ECO:0000256" key="4">
    <source>
        <dbReference type="ARBA" id="ARBA00022840"/>
    </source>
</evidence>
<dbReference type="EMBL" id="QQAW01000001">
    <property type="protein sequence ID" value="RDI40326.1"/>
    <property type="molecule type" value="Genomic_DNA"/>
</dbReference>
<dbReference type="GO" id="GO:0022857">
    <property type="term" value="F:transmembrane transporter activity"/>
    <property type="evidence" value="ECO:0007669"/>
    <property type="project" value="TreeGrafter"/>
</dbReference>
<proteinExistence type="inferred from homology"/>
<keyword evidence="2" id="KW-1003">Cell membrane</keyword>
<evidence type="ECO:0000256" key="2">
    <source>
        <dbReference type="ARBA" id="ARBA00022519"/>
    </source>
</evidence>
<dbReference type="InterPro" id="IPR017911">
    <property type="entry name" value="MacB-like_ATP-bd"/>
</dbReference>
<dbReference type="InterPro" id="IPR015854">
    <property type="entry name" value="ABC_transpr_LolD-like"/>
</dbReference>
<keyword evidence="9" id="KW-1185">Reference proteome</keyword>
<sequence length="253" mass="26970">MDGDGLPNGRTTLVEAQDLWLTVPTRAGAVNPRRTNDAGQGALTILHDVSLRVTEGEALGIIGPSGSGKTSLLMLLAGLERPTRGTIRITATTLGDLDEDALARFRRETMGIVFQSFQLIPTMTALENVLVPLELAGRADGATAARAALDAVGLGHRLDHLPGELSGGEQQRVALARAFVTRPRLLLADEPTGNLDSRTGAAVMDLLFSLQRQYGTTLILITHDPALAARCDRRLRVEDGHVLADHPVREPAS</sequence>
<reference evidence="7 10" key="2">
    <citation type="submission" date="2020-04" db="EMBL/GenBank/DDBJ databases">
        <title>Description of novel Gluconacetobacter.</title>
        <authorList>
            <person name="Sombolestani A."/>
        </authorList>
    </citation>
    <scope>NUCLEOTIDE SEQUENCE [LARGE SCALE GENOMIC DNA]</scope>
    <source>
        <strain evidence="7 10">LMG 1382</strain>
    </source>
</reference>
<evidence type="ECO:0000313" key="8">
    <source>
        <dbReference type="EMBL" id="RDI40326.1"/>
    </source>
</evidence>
<dbReference type="PROSITE" id="PS50893">
    <property type="entry name" value="ABC_TRANSPORTER_2"/>
    <property type="match status" value="1"/>
</dbReference>
<keyword evidence="3" id="KW-0547">Nucleotide-binding</keyword>
<dbReference type="InterPro" id="IPR017871">
    <property type="entry name" value="ABC_transporter-like_CS"/>
</dbReference>
<dbReference type="GO" id="GO:0005886">
    <property type="term" value="C:plasma membrane"/>
    <property type="evidence" value="ECO:0007669"/>
    <property type="project" value="TreeGrafter"/>
</dbReference>
<dbReference type="PANTHER" id="PTHR24220">
    <property type="entry name" value="IMPORT ATP-BINDING PROTEIN"/>
    <property type="match status" value="1"/>
</dbReference>
<gene>
    <name evidence="8" type="ORF">C7453_101118</name>
    <name evidence="7" type="ORF">HLH32_00590</name>
</gene>
<evidence type="ECO:0000256" key="5">
    <source>
        <dbReference type="ARBA" id="ARBA00038388"/>
    </source>
</evidence>
<dbReference type="GO" id="GO:0016887">
    <property type="term" value="F:ATP hydrolysis activity"/>
    <property type="evidence" value="ECO:0007669"/>
    <property type="project" value="InterPro"/>
</dbReference>
<dbReference type="Proteomes" id="UP000254958">
    <property type="component" value="Unassembled WGS sequence"/>
</dbReference>
<dbReference type="GO" id="GO:0005524">
    <property type="term" value="F:ATP binding"/>
    <property type="evidence" value="ECO:0007669"/>
    <property type="project" value="UniProtKB-KW"/>
</dbReference>
<keyword evidence="4 8" id="KW-0067">ATP-binding</keyword>
<dbReference type="Pfam" id="PF00005">
    <property type="entry name" value="ABC_tran"/>
    <property type="match status" value="1"/>
</dbReference>
<dbReference type="EMBL" id="JABEQI010000001">
    <property type="protein sequence ID" value="MBB2184902.1"/>
    <property type="molecule type" value="Genomic_DNA"/>
</dbReference>
<evidence type="ECO:0000313" key="10">
    <source>
        <dbReference type="Proteomes" id="UP000562982"/>
    </source>
</evidence>
<dbReference type="PROSITE" id="PS00211">
    <property type="entry name" value="ABC_TRANSPORTER_1"/>
    <property type="match status" value="1"/>
</dbReference>